<dbReference type="EMBL" id="SSOB01000018">
    <property type="protein sequence ID" value="THF77825.1"/>
    <property type="molecule type" value="Genomic_DNA"/>
</dbReference>
<evidence type="ECO:0000256" key="3">
    <source>
        <dbReference type="ARBA" id="ARBA00022475"/>
    </source>
</evidence>
<evidence type="ECO:0000256" key="4">
    <source>
        <dbReference type="ARBA" id="ARBA00022692"/>
    </source>
</evidence>
<evidence type="ECO:0000256" key="1">
    <source>
        <dbReference type="ARBA" id="ARBA00004651"/>
    </source>
</evidence>
<keyword evidence="10" id="KW-1185">Reference proteome</keyword>
<feature type="transmembrane region" description="Helical" evidence="7">
    <location>
        <begin position="120"/>
        <end position="145"/>
    </location>
</feature>
<keyword evidence="3" id="KW-1003">Cell membrane</keyword>
<name>A0A4S4BTJ3_9BACL</name>
<dbReference type="PANTHER" id="PTHR43744">
    <property type="entry name" value="ABC TRANSPORTER PERMEASE PROTEIN MG189-RELATED-RELATED"/>
    <property type="match status" value="1"/>
</dbReference>
<evidence type="ECO:0000313" key="9">
    <source>
        <dbReference type="EMBL" id="THF77825.1"/>
    </source>
</evidence>
<organism evidence="9 10">
    <name type="scientific">Cohnella fermenti</name>
    <dbReference type="NCBI Taxonomy" id="2565925"/>
    <lineage>
        <taxon>Bacteria</taxon>
        <taxon>Bacillati</taxon>
        <taxon>Bacillota</taxon>
        <taxon>Bacilli</taxon>
        <taxon>Bacillales</taxon>
        <taxon>Paenibacillaceae</taxon>
        <taxon>Cohnella</taxon>
    </lineage>
</organism>
<feature type="transmembrane region" description="Helical" evidence="7">
    <location>
        <begin position="166"/>
        <end position="188"/>
    </location>
</feature>
<keyword evidence="4 7" id="KW-0812">Transmembrane</keyword>
<gene>
    <name evidence="9" type="ORF">E6C55_15580</name>
</gene>
<proteinExistence type="inferred from homology"/>
<dbReference type="CDD" id="cd06261">
    <property type="entry name" value="TM_PBP2"/>
    <property type="match status" value="1"/>
</dbReference>
<comment type="caution">
    <text evidence="9">The sequence shown here is derived from an EMBL/GenBank/DDBJ whole genome shotgun (WGS) entry which is preliminary data.</text>
</comment>
<dbReference type="Proteomes" id="UP000310636">
    <property type="component" value="Unassembled WGS sequence"/>
</dbReference>
<dbReference type="InterPro" id="IPR035906">
    <property type="entry name" value="MetI-like_sf"/>
</dbReference>
<evidence type="ECO:0000313" key="10">
    <source>
        <dbReference type="Proteomes" id="UP000310636"/>
    </source>
</evidence>
<comment type="similarity">
    <text evidence="7">Belongs to the binding-protein-dependent transport system permease family.</text>
</comment>
<keyword evidence="2 7" id="KW-0813">Transport</keyword>
<evidence type="ECO:0000256" key="5">
    <source>
        <dbReference type="ARBA" id="ARBA00022989"/>
    </source>
</evidence>
<dbReference type="Pfam" id="PF00528">
    <property type="entry name" value="BPD_transp_1"/>
    <property type="match status" value="1"/>
</dbReference>
<evidence type="ECO:0000256" key="6">
    <source>
        <dbReference type="ARBA" id="ARBA00023136"/>
    </source>
</evidence>
<dbReference type="GO" id="GO:0005886">
    <property type="term" value="C:plasma membrane"/>
    <property type="evidence" value="ECO:0007669"/>
    <property type="project" value="UniProtKB-SubCell"/>
</dbReference>
<dbReference type="GO" id="GO:0055085">
    <property type="term" value="P:transmembrane transport"/>
    <property type="evidence" value="ECO:0007669"/>
    <property type="project" value="InterPro"/>
</dbReference>
<sequence>MVLLGITIAIFYPFYYMLIVSISDNVSVMTNQVKWLPINPSFKAYAAVFKDPLILNGFVNSFVYMVVGTTLNIIMTSLCAYPLSRNDLYGKNLFMKLIVFTMFFSGGLIPLFLLVSNLGLINSIAAVVLPGAISVFNMIIMRSFFQSIPFALTEAAHIDGANDLYVFARIILPLSKPIVATLILFYAVSQWNAFMGPLMFLTEKANYPIQLFVRNIVIEGQTSDIGMAIGATGASAAAEKSIKYAIILAAAAPVIALYPFIIRYFEKGVMVGSVKG</sequence>
<reference evidence="9 10" key="1">
    <citation type="submission" date="2019-04" db="EMBL/GenBank/DDBJ databases">
        <title>Cohnella sp. nov. isolated from preserved vegetables.</title>
        <authorList>
            <person name="Lin S.-Y."/>
            <person name="Hung M.-H."/>
            <person name="Young C.-C."/>
        </authorList>
    </citation>
    <scope>NUCLEOTIDE SEQUENCE [LARGE SCALE GENOMIC DNA]</scope>
    <source>
        <strain evidence="9 10">CC-MHH1044</strain>
    </source>
</reference>
<keyword evidence="5 7" id="KW-1133">Transmembrane helix</keyword>
<dbReference type="AlphaFoldDB" id="A0A4S4BTJ3"/>
<dbReference type="SUPFAM" id="SSF161098">
    <property type="entry name" value="MetI-like"/>
    <property type="match status" value="1"/>
</dbReference>
<feature type="transmembrane region" description="Helical" evidence="7">
    <location>
        <begin position="244"/>
        <end position="265"/>
    </location>
</feature>
<evidence type="ECO:0000256" key="7">
    <source>
        <dbReference type="RuleBase" id="RU363032"/>
    </source>
</evidence>
<feature type="transmembrane region" description="Helical" evidence="7">
    <location>
        <begin position="62"/>
        <end position="81"/>
    </location>
</feature>
<evidence type="ECO:0000256" key="2">
    <source>
        <dbReference type="ARBA" id="ARBA00022448"/>
    </source>
</evidence>
<dbReference type="InterPro" id="IPR000515">
    <property type="entry name" value="MetI-like"/>
</dbReference>
<protein>
    <submittedName>
        <fullName evidence="9">Carbohydrate ABC transporter permease</fullName>
    </submittedName>
</protein>
<dbReference type="Gene3D" id="1.10.3720.10">
    <property type="entry name" value="MetI-like"/>
    <property type="match status" value="1"/>
</dbReference>
<feature type="domain" description="ABC transmembrane type-1" evidence="8">
    <location>
        <begin position="58"/>
        <end position="266"/>
    </location>
</feature>
<feature type="transmembrane region" description="Helical" evidence="7">
    <location>
        <begin position="93"/>
        <end position="114"/>
    </location>
</feature>
<dbReference type="PANTHER" id="PTHR43744:SF9">
    <property type="entry name" value="POLYGALACTURONAN_RHAMNOGALACTURONAN TRANSPORT SYSTEM PERMEASE PROTEIN YTCP"/>
    <property type="match status" value="1"/>
</dbReference>
<comment type="subcellular location">
    <subcellularLocation>
        <location evidence="1 7">Cell membrane</location>
        <topology evidence="1 7">Multi-pass membrane protein</topology>
    </subcellularLocation>
</comment>
<dbReference type="OrthoDB" id="157184at2"/>
<keyword evidence="6 7" id="KW-0472">Membrane</keyword>
<accession>A0A4S4BTJ3</accession>
<evidence type="ECO:0000259" key="8">
    <source>
        <dbReference type="PROSITE" id="PS50928"/>
    </source>
</evidence>
<dbReference type="PROSITE" id="PS50928">
    <property type="entry name" value="ABC_TM1"/>
    <property type="match status" value="1"/>
</dbReference>